<evidence type="ECO:0000256" key="1">
    <source>
        <dbReference type="ARBA" id="ARBA00008553"/>
    </source>
</evidence>
<organism evidence="4 6">
    <name type="scientific">Nannochloropsis gaditana</name>
    <dbReference type="NCBI Taxonomy" id="72520"/>
    <lineage>
        <taxon>Eukaryota</taxon>
        <taxon>Sar</taxon>
        <taxon>Stramenopiles</taxon>
        <taxon>Ochrophyta</taxon>
        <taxon>Eustigmatophyceae</taxon>
        <taxon>Eustigmatales</taxon>
        <taxon>Monodopsidaceae</taxon>
        <taxon>Nannochloropsis</taxon>
    </lineage>
</organism>
<dbReference type="InterPro" id="IPR002132">
    <property type="entry name" value="Ribosomal_uL5"/>
</dbReference>
<evidence type="ECO:0000313" key="4">
    <source>
        <dbReference type="EMBL" id="AFZ64353.1"/>
    </source>
</evidence>
<protein>
    <submittedName>
        <fullName evidence="4">50S ribosomal protein L5</fullName>
    </submittedName>
</protein>
<dbReference type="EMBL" id="KC012945">
    <property type="protein sequence ID" value="AFZ64353.1"/>
    <property type="molecule type" value="Genomic_DNA"/>
</dbReference>
<evidence type="ECO:0000256" key="2">
    <source>
        <dbReference type="ARBA" id="ARBA00022980"/>
    </source>
</evidence>
<dbReference type="GO" id="GO:0006412">
    <property type="term" value="P:translation"/>
    <property type="evidence" value="ECO:0007669"/>
    <property type="project" value="InterPro"/>
</dbReference>
<evidence type="ECO:0000256" key="3">
    <source>
        <dbReference type="ARBA" id="ARBA00023274"/>
    </source>
</evidence>
<dbReference type="SUPFAM" id="SSF55282">
    <property type="entry name" value="RL5-like"/>
    <property type="match status" value="1"/>
</dbReference>
<accession>K9ZXD8</accession>
<dbReference type="GO" id="GO:1990904">
    <property type="term" value="C:ribonucleoprotein complex"/>
    <property type="evidence" value="ECO:0007669"/>
    <property type="project" value="UniProtKB-KW"/>
</dbReference>
<reference evidence="5" key="2">
    <citation type="journal article" date="2014" name="BMC Genomics">
        <title>A pangenomic analysis of the Nannochloropsis organellar genomes reveals novel genetic variations in key metabolic genes.</title>
        <authorList>
            <person name="Starkenburg S.R."/>
            <person name="Kwon K.J."/>
            <person name="Jha R.K."/>
            <person name="McKay C."/>
            <person name="Jacobs M."/>
            <person name="Chertkov O."/>
            <person name="Twary S."/>
            <person name="Rocap G."/>
            <person name="Cattolico R.A."/>
        </authorList>
    </citation>
    <scope>NUCLEOTIDE SEQUENCE</scope>
    <source>
        <strain evidence="5">CCMP526</strain>
    </source>
</reference>
<dbReference type="InterPro" id="IPR022803">
    <property type="entry name" value="Ribosomal_uL5_dom_sf"/>
</dbReference>
<keyword evidence="3" id="KW-0687">Ribonucleoprotein</keyword>
<dbReference type="GO" id="GO:0003735">
    <property type="term" value="F:structural constituent of ribosome"/>
    <property type="evidence" value="ECO:0007669"/>
    <property type="project" value="InterPro"/>
</dbReference>
<comment type="similarity">
    <text evidence="1">Belongs to the universal ribosomal protein uL5 family.</text>
</comment>
<dbReference type="GeneID" id="14411810"/>
<evidence type="ECO:0000313" key="5">
    <source>
        <dbReference type="EMBL" id="AHX24909.1"/>
    </source>
</evidence>
<name>K9ZXD8_9STRA</name>
<dbReference type="EMBL" id="KJ410686">
    <property type="protein sequence ID" value="AHX24909.1"/>
    <property type="molecule type" value="Genomic_DNA"/>
</dbReference>
<keyword evidence="4" id="KW-0496">Mitochondrion</keyword>
<geneLocation type="mitochondrion" evidence="4"/>
<keyword evidence="2 4" id="KW-0689">Ribosomal protein</keyword>
<keyword evidence="6" id="KW-1185">Reference proteome</keyword>
<dbReference type="Proteomes" id="UP000019335">
    <property type="component" value="Mitochondrion"/>
</dbReference>
<dbReference type="PIRSF" id="PIRSF002161">
    <property type="entry name" value="Ribosomal_L5"/>
    <property type="match status" value="1"/>
</dbReference>
<proteinExistence type="inferred from homology"/>
<gene>
    <name evidence="4" type="primary">rpl5</name>
    <name evidence="4" type="ORF">Naga_1Mitochondrion15</name>
    <name evidence="5" type="ORF">NagaMp0022</name>
</gene>
<dbReference type="Gene3D" id="3.30.1440.10">
    <property type="match status" value="1"/>
</dbReference>
<dbReference type="RefSeq" id="YP_007317122.1">
    <property type="nucleotide sequence ID" value="NC_020015.1"/>
</dbReference>
<sequence length="179" mass="20860">MYTFKYYYQHIIKQDLLTKFDYNNALQIPFLNKIVINFGASQSTFKNLLPSLASAPLLCSQFPYITISKKTTLLLKTKGGVAIGCKIDLRGINKFFFFEKFIFCILPRIKNFCYVVVDNNVFFKLDNLFLFKEIAKEYDYFQDLPKLSVNLNFKAKNSKEVSVFLSALKFPPIIKSQYD</sequence>
<dbReference type="GO" id="GO:0005840">
    <property type="term" value="C:ribosome"/>
    <property type="evidence" value="ECO:0007669"/>
    <property type="project" value="UniProtKB-KW"/>
</dbReference>
<reference evidence="4 6" key="1">
    <citation type="submission" date="2012-10" db="EMBL/GenBank/DDBJ databases">
        <title>Genome sequencing and transcriptome profiling of the oil producing microalga Nannochloropsis gaditana.</title>
        <authorList>
            <person name="Corteggiani Carpinelli E."/>
            <person name="Telatin A."/>
            <person name="Vitulo N."/>
            <person name="D'Angelo M."/>
            <person name="Forcato C."/>
            <person name="Vezzi A."/>
            <person name="Valle G."/>
        </authorList>
    </citation>
    <scope>NUCLEOTIDE SEQUENCE [LARGE SCALE GENOMIC DNA]</scope>
    <source>
        <strain evidence="4">3B</strain>
        <strain evidence="6">B-31</strain>
    </source>
</reference>
<dbReference type="AlphaFoldDB" id="K9ZXD8"/>
<evidence type="ECO:0000313" key="6">
    <source>
        <dbReference type="Proteomes" id="UP000019335"/>
    </source>
</evidence>